<evidence type="ECO:0000313" key="3">
    <source>
        <dbReference type="Proteomes" id="UP000037035"/>
    </source>
</evidence>
<name>A0A0L6UNB8_9BASI</name>
<feature type="region of interest" description="Disordered" evidence="1">
    <location>
        <begin position="310"/>
        <end position="330"/>
    </location>
</feature>
<evidence type="ECO:0000256" key="1">
    <source>
        <dbReference type="SAM" id="MobiDB-lite"/>
    </source>
</evidence>
<keyword evidence="3" id="KW-1185">Reference proteome</keyword>
<accession>A0A0L6UNB8</accession>
<dbReference type="AlphaFoldDB" id="A0A0L6UNB8"/>
<protein>
    <submittedName>
        <fullName evidence="2">Uncharacterized protein</fullName>
    </submittedName>
</protein>
<reference evidence="2 3" key="1">
    <citation type="submission" date="2015-08" db="EMBL/GenBank/DDBJ databases">
        <title>Next Generation Sequencing and Analysis of the Genome of Puccinia sorghi L Schw, the Causal Agent of Maize Common Rust.</title>
        <authorList>
            <person name="Rochi L."/>
            <person name="Burguener G."/>
            <person name="Darino M."/>
            <person name="Turjanski A."/>
            <person name="Kreff E."/>
            <person name="Dieguez M.J."/>
            <person name="Sacco F."/>
        </authorList>
    </citation>
    <scope>NUCLEOTIDE SEQUENCE [LARGE SCALE GENOMIC DNA]</scope>
    <source>
        <strain evidence="2 3">RO10H11247</strain>
    </source>
</reference>
<organism evidence="2 3">
    <name type="scientific">Puccinia sorghi</name>
    <dbReference type="NCBI Taxonomy" id="27349"/>
    <lineage>
        <taxon>Eukaryota</taxon>
        <taxon>Fungi</taxon>
        <taxon>Dikarya</taxon>
        <taxon>Basidiomycota</taxon>
        <taxon>Pucciniomycotina</taxon>
        <taxon>Pucciniomycetes</taxon>
        <taxon>Pucciniales</taxon>
        <taxon>Pucciniaceae</taxon>
        <taxon>Puccinia</taxon>
    </lineage>
</organism>
<gene>
    <name evidence="2" type="ORF">VP01_463g4</name>
</gene>
<evidence type="ECO:0000313" key="2">
    <source>
        <dbReference type="EMBL" id="KNZ50016.1"/>
    </source>
</evidence>
<feature type="region of interest" description="Disordered" evidence="1">
    <location>
        <begin position="73"/>
        <end position="96"/>
    </location>
</feature>
<dbReference type="VEuPathDB" id="FungiDB:VP01_463g4"/>
<dbReference type="Proteomes" id="UP000037035">
    <property type="component" value="Unassembled WGS sequence"/>
</dbReference>
<dbReference type="EMBL" id="LAVV01009768">
    <property type="protein sequence ID" value="KNZ50016.1"/>
    <property type="molecule type" value="Genomic_DNA"/>
</dbReference>
<sequence length="434" mass="48420">MPCFTFVKHKTLNTTRKTFIYQLSMRFAMLNPLFSIGYCSPVPWHLPNGSDWVKKTTNLPALQHIGTDTKNMSKLDRNPQLTHTPTGCTPGKGKQDLRSRFRIGSKDKGKPPEGLGELAPSLAFSLIFRIEDPRQGASLLVALLICHGRSWCMVMIVFCVVTAIGSISPHIDMLLSLCRCLVLLHCRGVPACMFHSWTTIGQTPMGLEASQIKDGEIVCMRWWIIVAEKDQPNKLKYGILIGNYPPCPPEHLLSMLNWEKGIPPPRNLNKIFDCWISLGNAMHRLNTEKFDLNGYVSDGISMCVRLQEKGSGIPTPSKRKNLGPSVSRSPDLSGTDLNVVEKNSSSLGSCFCAFIFPIQPCNNWGVFDKKKLDTPGEIGNFLMCSCSLNCLQDIRPPGSKSRSGLFLIFLTWDPTWTHSGASFMAWEIHLNSFE</sequence>
<proteinExistence type="predicted"/>
<comment type="caution">
    <text evidence="2">The sequence shown here is derived from an EMBL/GenBank/DDBJ whole genome shotgun (WGS) entry which is preliminary data.</text>
</comment>